<dbReference type="Proteomes" id="UP000077339">
    <property type="component" value="Unassembled WGS sequence"/>
</dbReference>
<evidence type="ECO:0000256" key="1">
    <source>
        <dbReference type="ARBA" id="ARBA00022692"/>
    </source>
</evidence>
<dbReference type="Gene3D" id="1.20.1250.20">
    <property type="entry name" value="MFS general substrate transporter like domains"/>
    <property type="match status" value="2"/>
</dbReference>
<keyword evidence="1 4" id="KW-0812">Transmembrane</keyword>
<protein>
    <recommendedName>
        <fullName evidence="5">Major facilitator superfamily (MFS) profile domain-containing protein</fullName>
    </recommendedName>
</protein>
<dbReference type="InterPro" id="IPR053160">
    <property type="entry name" value="MFS_DHA3_Transporter"/>
</dbReference>
<feature type="transmembrane region" description="Helical" evidence="4">
    <location>
        <begin position="216"/>
        <end position="238"/>
    </location>
</feature>
<evidence type="ECO:0000256" key="3">
    <source>
        <dbReference type="ARBA" id="ARBA00023136"/>
    </source>
</evidence>
<gene>
    <name evidence="6" type="ORF">AT15_05650</name>
</gene>
<feature type="transmembrane region" description="Helical" evidence="4">
    <location>
        <begin position="103"/>
        <end position="125"/>
    </location>
</feature>
<dbReference type="GO" id="GO:0022857">
    <property type="term" value="F:transmembrane transporter activity"/>
    <property type="evidence" value="ECO:0007669"/>
    <property type="project" value="InterPro"/>
</dbReference>
<evidence type="ECO:0000256" key="4">
    <source>
        <dbReference type="SAM" id="Phobius"/>
    </source>
</evidence>
<dbReference type="RefSeq" id="WP_068345852.1">
    <property type="nucleotide sequence ID" value="NZ_JFHK01000003.1"/>
</dbReference>
<feature type="transmembrane region" description="Helical" evidence="4">
    <location>
        <begin position="365"/>
        <end position="386"/>
    </location>
</feature>
<feature type="domain" description="Major facilitator superfamily (MFS) profile" evidence="5">
    <location>
        <begin position="1"/>
        <end position="393"/>
    </location>
</feature>
<sequence>MQNDEEILKKNIPLFYIYHFLSQIRVDNVLWLLYMQYRGLSLLEIGICEAILHVSGLTFEIPTGAIGDLIGRKRSMVIGAGLFIVTYTFMLFAHSFWNFALAFFLFGFSMTFVSGSDTALIYDTYKALRIETNYKKAAGSFLALLVLGELFSNVSGGFLSRINWAAVYIGAIISRSLFFILILFLEEPPYEKSEKNFRGYLTLIKNGAQQIFGVSFLRWIFVFWVGISFLGASFRMYSQTFLGSKGLSPFWVSMLFTISALLGVIIAKTAWRIEEAMGRRNFFLFTGFSLGIPMIFYGMAPLGITVALFLLISNVENFLDPLMDYYINKELDSQYRATANSFINMGFSVSMAFFFPILGYSMDKFGYSVVFIIMGLFGITLTLISARKFRKMRLL</sequence>
<feature type="transmembrane region" description="Helical" evidence="4">
    <location>
        <begin position="76"/>
        <end position="97"/>
    </location>
</feature>
<dbReference type="InterPro" id="IPR020846">
    <property type="entry name" value="MFS_dom"/>
</dbReference>
<evidence type="ECO:0000313" key="6">
    <source>
        <dbReference type="EMBL" id="OAA31557.1"/>
    </source>
</evidence>
<keyword evidence="2 4" id="KW-1133">Transmembrane helix</keyword>
<dbReference type="InterPro" id="IPR011701">
    <property type="entry name" value="MFS"/>
</dbReference>
<dbReference type="PANTHER" id="PTHR23530">
    <property type="entry name" value="TRANSPORT PROTEIN-RELATED"/>
    <property type="match status" value="1"/>
</dbReference>
<evidence type="ECO:0000259" key="5">
    <source>
        <dbReference type="PROSITE" id="PS50850"/>
    </source>
</evidence>
<dbReference type="Pfam" id="PF07690">
    <property type="entry name" value="MFS_1"/>
    <property type="match status" value="1"/>
</dbReference>
<dbReference type="PROSITE" id="PS50850">
    <property type="entry name" value="MFS"/>
    <property type="match status" value="1"/>
</dbReference>
<feature type="transmembrane region" description="Helical" evidence="4">
    <location>
        <begin position="137"/>
        <end position="159"/>
    </location>
</feature>
<organism evidence="6 7">
    <name type="scientific">Kosmotoga arenicorallina S304</name>
    <dbReference type="NCBI Taxonomy" id="1453497"/>
    <lineage>
        <taxon>Bacteria</taxon>
        <taxon>Thermotogati</taxon>
        <taxon>Thermotogota</taxon>
        <taxon>Thermotogae</taxon>
        <taxon>Kosmotogales</taxon>
        <taxon>Kosmotogaceae</taxon>
        <taxon>Kosmotoga</taxon>
    </lineage>
</organism>
<evidence type="ECO:0000256" key="2">
    <source>
        <dbReference type="ARBA" id="ARBA00022989"/>
    </source>
</evidence>
<accession>A0A176K3I5</accession>
<dbReference type="PATRIC" id="fig|1453497.3.peg.1125"/>
<dbReference type="SUPFAM" id="SSF103473">
    <property type="entry name" value="MFS general substrate transporter"/>
    <property type="match status" value="1"/>
</dbReference>
<feature type="transmembrane region" description="Helical" evidence="4">
    <location>
        <begin position="339"/>
        <end position="359"/>
    </location>
</feature>
<feature type="transmembrane region" description="Helical" evidence="4">
    <location>
        <begin position="250"/>
        <end position="270"/>
    </location>
</feature>
<dbReference type="STRING" id="1453497.AT15_05650"/>
<feature type="transmembrane region" description="Helical" evidence="4">
    <location>
        <begin position="165"/>
        <end position="185"/>
    </location>
</feature>
<dbReference type="OrthoDB" id="9816124at2"/>
<keyword evidence="3 4" id="KW-0472">Membrane</keyword>
<dbReference type="PANTHER" id="PTHR23530:SF1">
    <property type="entry name" value="PERMEASE, MAJOR FACILITATOR SUPERFAMILY-RELATED"/>
    <property type="match status" value="1"/>
</dbReference>
<comment type="caution">
    <text evidence="6">The sequence shown here is derived from an EMBL/GenBank/DDBJ whole genome shotgun (WGS) entry which is preliminary data.</text>
</comment>
<dbReference type="EMBL" id="JFHK01000003">
    <property type="protein sequence ID" value="OAA31557.1"/>
    <property type="molecule type" value="Genomic_DNA"/>
</dbReference>
<keyword evidence="7" id="KW-1185">Reference proteome</keyword>
<name>A0A176K3I5_9BACT</name>
<dbReference type="AlphaFoldDB" id="A0A176K3I5"/>
<proteinExistence type="predicted"/>
<evidence type="ECO:0000313" key="7">
    <source>
        <dbReference type="Proteomes" id="UP000077339"/>
    </source>
</evidence>
<dbReference type="InterPro" id="IPR036259">
    <property type="entry name" value="MFS_trans_sf"/>
</dbReference>
<reference evidence="6 7" key="1">
    <citation type="submission" date="2014-02" db="EMBL/GenBank/DDBJ databases">
        <title>Kosmotoga genome sequencing.</title>
        <authorList>
            <person name="Pollo S.M."/>
            <person name="Charchuk R."/>
            <person name="Nesbo C.L."/>
        </authorList>
    </citation>
    <scope>NUCLEOTIDE SEQUENCE [LARGE SCALE GENOMIC DNA]</scope>
    <source>
        <strain evidence="6 7">S304</strain>
    </source>
</reference>